<dbReference type="PANTHER" id="PTHR31232">
    <property type="match status" value="1"/>
</dbReference>
<evidence type="ECO:0000256" key="1">
    <source>
        <dbReference type="ARBA" id="ARBA00004613"/>
    </source>
</evidence>
<dbReference type="EMBL" id="CABITT030000001">
    <property type="protein sequence ID" value="VVA91021.1"/>
    <property type="molecule type" value="Genomic_DNA"/>
</dbReference>
<keyword evidence="5" id="KW-0732">Signal</keyword>
<gene>
    <name evidence="7" type="ORF">ANE_LOCUS1466</name>
</gene>
<evidence type="ECO:0000256" key="5">
    <source>
        <dbReference type="ARBA" id="ARBA00022729"/>
    </source>
</evidence>
<proteinExistence type="inferred from homology"/>
<evidence type="ECO:0000313" key="7">
    <source>
        <dbReference type="EMBL" id="VVA91021.1"/>
    </source>
</evidence>
<evidence type="ECO:0000313" key="8">
    <source>
        <dbReference type="Proteomes" id="UP000489600"/>
    </source>
</evidence>
<name>A0A565ANT8_9BRAS</name>
<comment type="caution">
    <text evidence="7">The sequence shown here is derived from an EMBL/GenBank/DDBJ whole genome shotgun (WGS) entry which is preliminary data.</text>
</comment>
<dbReference type="GO" id="GO:0005576">
    <property type="term" value="C:extracellular region"/>
    <property type="evidence" value="ECO:0007669"/>
    <property type="project" value="UniProtKB-SubCell"/>
</dbReference>
<comment type="subcellular location">
    <subcellularLocation>
        <location evidence="1 6">Secreted</location>
    </subcellularLocation>
</comment>
<dbReference type="InterPro" id="IPR010264">
    <property type="entry name" value="Self-incomp_S1"/>
</dbReference>
<dbReference type="AlphaFoldDB" id="A0A565ANT8"/>
<evidence type="ECO:0000256" key="4">
    <source>
        <dbReference type="ARBA" id="ARBA00022525"/>
    </source>
</evidence>
<reference evidence="7" key="1">
    <citation type="submission" date="2019-07" db="EMBL/GenBank/DDBJ databases">
        <authorList>
            <person name="Dittberner H."/>
        </authorList>
    </citation>
    <scope>NUCLEOTIDE SEQUENCE [LARGE SCALE GENOMIC DNA]</scope>
</reference>
<keyword evidence="3 6" id="KW-0713">Self-incompatibility</keyword>
<dbReference type="PANTHER" id="PTHR31232:SF26">
    <property type="entry name" value="S-PROTEIN HOMOLOG-RELATED"/>
    <property type="match status" value="1"/>
</dbReference>
<evidence type="ECO:0000256" key="2">
    <source>
        <dbReference type="ARBA" id="ARBA00005581"/>
    </source>
</evidence>
<protein>
    <recommendedName>
        <fullName evidence="6">S-protein homolog</fullName>
    </recommendedName>
</protein>
<dbReference type="OrthoDB" id="1727555at2759"/>
<sequence length="123" mass="14397">MIDNVYGNPFKGERTTILIRNSLSYNKWLKAHCKSGNNDMGVRYLKPQQDYDFGFRDNVLGNTLFWCSVSKGPDYRKSTIKFEAYKQDKGEPHGGSYNYLVKEDGIYHSNFVDFKLKKVYSWN</sequence>
<evidence type="ECO:0000256" key="3">
    <source>
        <dbReference type="ARBA" id="ARBA00022471"/>
    </source>
</evidence>
<evidence type="ECO:0000256" key="6">
    <source>
        <dbReference type="RuleBase" id="RU367044"/>
    </source>
</evidence>
<dbReference type="GO" id="GO:0060320">
    <property type="term" value="P:rejection of self pollen"/>
    <property type="evidence" value="ECO:0007669"/>
    <property type="project" value="UniProtKB-KW"/>
</dbReference>
<keyword evidence="8" id="KW-1185">Reference proteome</keyword>
<keyword evidence="4 6" id="KW-0964">Secreted</keyword>
<organism evidence="7 8">
    <name type="scientific">Arabis nemorensis</name>
    <dbReference type="NCBI Taxonomy" id="586526"/>
    <lineage>
        <taxon>Eukaryota</taxon>
        <taxon>Viridiplantae</taxon>
        <taxon>Streptophyta</taxon>
        <taxon>Embryophyta</taxon>
        <taxon>Tracheophyta</taxon>
        <taxon>Spermatophyta</taxon>
        <taxon>Magnoliopsida</taxon>
        <taxon>eudicotyledons</taxon>
        <taxon>Gunneridae</taxon>
        <taxon>Pentapetalae</taxon>
        <taxon>rosids</taxon>
        <taxon>malvids</taxon>
        <taxon>Brassicales</taxon>
        <taxon>Brassicaceae</taxon>
        <taxon>Arabideae</taxon>
        <taxon>Arabis</taxon>
    </lineage>
</organism>
<dbReference type="Proteomes" id="UP000489600">
    <property type="component" value="Unassembled WGS sequence"/>
</dbReference>
<comment type="similarity">
    <text evidence="2 6">Belongs to the plant self-incompatibility (S1) protein family.</text>
</comment>
<dbReference type="Pfam" id="PF05938">
    <property type="entry name" value="Self-incomp_S1"/>
    <property type="match status" value="1"/>
</dbReference>
<accession>A0A565ANT8</accession>